<dbReference type="Pfam" id="PF05893">
    <property type="entry name" value="LuxC"/>
    <property type="match status" value="1"/>
</dbReference>
<proteinExistence type="predicted"/>
<organism evidence="3 4">
    <name type="scientific">Limnobaculum xujianqingii</name>
    <dbReference type="NCBI Taxonomy" id="2738837"/>
    <lineage>
        <taxon>Bacteria</taxon>
        <taxon>Pseudomonadati</taxon>
        <taxon>Pseudomonadota</taxon>
        <taxon>Gammaproteobacteria</taxon>
        <taxon>Enterobacterales</taxon>
        <taxon>Budviciaceae</taxon>
        <taxon>Limnobaculum</taxon>
    </lineage>
</organism>
<dbReference type="AlphaFoldDB" id="A0A9D7AL01"/>
<accession>A0A9D7AL01</accession>
<reference evidence="3 5" key="1">
    <citation type="submission" date="2020-11" db="EMBL/GenBank/DDBJ databases">
        <title>Insectihabitans protaetiae gen. nov. sp. nov. and Insectihabitans allomyrinae sp. nov., isolated from larvae of Protaetia brevitarsis seulensis and Allomyrina dichotoma, respectively.</title>
        <authorList>
            <person name="Lee S.D."/>
            <person name="Byeon Y.-S."/>
            <person name="Kim S.-M."/>
            <person name="Yang H.L."/>
            <person name="Kim I.S."/>
        </authorList>
    </citation>
    <scope>NUCLEOTIDE SEQUENCE</scope>
    <source>
        <strain evidence="3">CWB-B4</strain>
        <strain evidence="2 5">CWB-B43</strain>
    </source>
</reference>
<keyword evidence="1" id="KW-0521">NADP</keyword>
<evidence type="ECO:0000313" key="3">
    <source>
        <dbReference type="EMBL" id="MBK5178030.1"/>
    </source>
</evidence>
<dbReference type="Proteomes" id="UP000807542">
    <property type="component" value="Unassembled WGS sequence"/>
</dbReference>
<evidence type="ECO:0000313" key="2">
    <source>
        <dbReference type="EMBL" id="MBK5074638.1"/>
    </source>
</evidence>
<name>A0A9D7AL01_9GAMM</name>
<evidence type="ECO:0000313" key="5">
    <source>
        <dbReference type="Proteomes" id="UP001296969"/>
    </source>
</evidence>
<dbReference type="RefSeq" id="WP_228399131.1">
    <property type="nucleotide sequence ID" value="NZ_JADRCP010000006.1"/>
</dbReference>
<gene>
    <name evidence="3" type="ORF">I2492_17065</name>
    <name evidence="2" type="ORF">I2493_16650</name>
</gene>
<dbReference type="EMBL" id="JADRCQ010000006">
    <property type="protein sequence ID" value="MBK5074638.1"/>
    <property type="molecule type" value="Genomic_DNA"/>
</dbReference>
<dbReference type="GO" id="GO:0003995">
    <property type="term" value="F:acyl-CoA dehydrogenase activity"/>
    <property type="evidence" value="ECO:0007669"/>
    <property type="project" value="InterPro"/>
</dbReference>
<dbReference type="EMBL" id="JADRCP010000006">
    <property type="protein sequence ID" value="MBK5178030.1"/>
    <property type="molecule type" value="Genomic_DNA"/>
</dbReference>
<dbReference type="Proteomes" id="UP001296969">
    <property type="component" value="Unassembled WGS sequence"/>
</dbReference>
<evidence type="ECO:0000256" key="1">
    <source>
        <dbReference type="ARBA" id="ARBA00022857"/>
    </source>
</evidence>
<evidence type="ECO:0000313" key="4">
    <source>
        <dbReference type="Proteomes" id="UP000807542"/>
    </source>
</evidence>
<dbReference type="GO" id="GO:0008218">
    <property type="term" value="P:bioluminescence"/>
    <property type="evidence" value="ECO:0007669"/>
    <property type="project" value="InterPro"/>
</dbReference>
<protein>
    <submittedName>
        <fullName evidence="3">Acyl-CoA synthetase</fullName>
    </submittedName>
</protein>
<dbReference type="InterPro" id="IPR008670">
    <property type="entry name" value="CoA_reduct_LuxC"/>
</dbReference>
<comment type="caution">
    <text evidence="3">The sequence shown here is derived from an EMBL/GenBank/DDBJ whole genome shotgun (WGS) entry which is preliminary data.</text>
</comment>
<keyword evidence="5" id="KW-1185">Reference proteome</keyword>
<sequence length="359" mass="41085">MKPQLPERLLKIRSWIASCIQSEMQFSSDPATQQFCLSRLHLWCSTDLPEQKIERELTGKCWRPPGRLLLVISEKDPLGTLEGFLAAYLIGSRMRIKARHSRPWLESLRQALDLSDDECQISDWQSHQQSDEQLLQGIDTVLLAGGEALIHHYRKITPAHIRLIELGPKISGMAILGHQLPPVEKILTDVCLFLQQVCSSPRFILLDSELAAEQLYQQLRHVLDRLPRLAEDERIAQLAKARELTMYQKLTSDWGKIDYSESSGWGVTLSRHFSPELWLSKGFQLIVSPVDISLSDAQSRWPGRLQTLGYWGDISDLQHGGFTRYCPIGRMHDRSLLAPHDGFFILQSLVYFIDKDDYS</sequence>